<gene>
    <name evidence="1" type="ORF">BJ138DRAFT_1116080</name>
</gene>
<sequence>MVTFNIQAGVRPGLQLSYDELPVMRQEFPTRSNRDAGHHTPMVANYKKCLANRRVQEKDDVALRHSTPKRTALATNLGRPVQDRPSSAAPDMPDIDSQGSKRPGRAHTPTLQGDALGDVHLASPPSRECLPATPAPSTPTPSTPLPALYPSATPGPATIPTFLLPRSAASSPLTTCSSPATPSPPPRPTGPSRHSDGRYSSSTEDDSLFEPSDSPEPPDATLQDTPALIQHFIQGGMVTRRQKSMRNKKDPVNWYMTEGPTSIKSPTSSIYSHLLRLGDLRIHQYGPNKTTQAWVWNCLGWAPISYGHPHPKFEEYRFVMTNGQPGWVTKRTLSTYRGRYKKAFMEEM</sequence>
<protein>
    <submittedName>
        <fullName evidence="1">Uncharacterized protein</fullName>
    </submittedName>
</protein>
<comment type="caution">
    <text evidence="1">The sequence shown here is derived from an EMBL/GenBank/DDBJ whole genome shotgun (WGS) entry which is preliminary data.</text>
</comment>
<proteinExistence type="predicted"/>
<dbReference type="EMBL" id="MU267840">
    <property type="protein sequence ID" value="KAH7908185.1"/>
    <property type="molecule type" value="Genomic_DNA"/>
</dbReference>
<name>A0ACB8A565_9AGAM</name>
<organism evidence="1 2">
    <name type="scientific">Hygrophoropsis aurantiaca</name>
    <dbReference type="NCBI Taxonomy" id="72124"/>
    <lineage>
        <taxon>Eukaryota</taxon>
        <taxon>Fungi</taxon>
        <taxon>Dikarya</taxon>
        <taxon>Basidiomycota</taxon>
        <taxon>Agaricomycotina</taxon>
        <taxon>Agaricomycetes</taxon>
        <taxon>Agaricomycetidae</taxon>
        <taxon>Boletales</taxon>
        <taxon>Coniophorineae</taxon>
        <taxon>Hygrophoropsidaceae</taxon>
        <taxon>Hygrophoropsis</taxon>
    </lineage>
</organism>
<evidence type="ECO:0000313" key="2">
    <source>
        <dbReference type="Proteomes" id="UP000790377"/>
    </source>
</evidence>
<accession>A0ACB8A565</accession>
<keyword evidence="2" id="KW-1185">Reference proteome</keyword>
<dbReference type="Proteomes" id="UP000790377">
    <property type="component" value="Unassembled WGS sequence"/>
</dbReference>
<evidence type="ECO:0000313" key="1">
    <source>
        <dbReference type="EMBL" id="KAH7908185.1"/>
    </source>
</evidence>
<reference evidence="1" key="1">
    <citation type="journal article" date="2021" name="New Phytol.">
        <title>Evolutionary innovations through gain and loss of genes in the ectomycorrhizal Boletales.</title>
        <authorList>
            <person name="Wu G."/>
            <person name="Miyauchi S."/>
            <person name="Morin E."/>
            <person name="Kuo A."/>
            <person name="Drula E."/>
            <person name="Varga T."/>
            <person name="Kohler A."/>
            <person name="Feng B."/>
            <person name="Cao Y."/>
            <person name="Lipzen A."/>
            <person name="Daum C."/>
            <person name="Hundley H."/>
            <person name="Pangilinan J."/>
            <person name="Johnson J."/>
            <person name="Barry K."/>
            <person name="LaButti K."/>
            <person name="Ng V."/>
            <person name="Ahrendt S."/>
            <person name="Min B."/>
            <person name="Choi I.G."/>
            <person name="Park H."/>
            <person name="Plett J.M."/>
            <person name="Magnuson J."/>
            <person name="Spatafora J.W."/>
            <person name="Nagy L.G."/>
            <person name="Henrissat B."/>
            <person name="Grigoriev I.V."/>
            <person name="Yang Z.L."/>
            <person name="Xu J."/>
            <person name="Martin F.M."/>
        </authorList>
    </citation>
    <scope>NUCLEOTIDE SEQUENCE</scope>
    <source>
        <strain evidence="1">ATCC 28755</strain>
    </source>
</reference>